<protein>
    <submittedName>
        <fullName evidence="1">CLUMA_CG003638, isoform A</fullName>
    </submittedName>
</protein>
<gene>
    <name evidence="1" type="ORF">CLUMA_CG003638</name>
</gene>
<proteinExistence type="predicted"/>
<accession>A0A1J1HPL3</accession>
<dbReference type="EMBL" id="CVRI01000015">
    <property type="protein sequence ID" value="CRK89907.1"/>
    <property type="molecule type" value="Genomic_DNA"/>
</dbReference>
<keyword evidence="2" id="KW-1185">Reference proteome</keyword>
<dbReference type="Proteomes" id="UP000183832">
    <property type="component" value="Unassembled WGS sequence"/>
</dbReference>
<sequence length="63" mass="7355">MEKFLINKLQNLFKGIDKKVSSLHEINYNRYGCFQSILDLDVNMISQIRIKHSKSPSILITET</sequence>
<evidence type="ECO:0000313" key="1">
    <source>
        <dbReference type="EMBL" id="CRK89907.1"/>
    </source>
</evidence>
<evidence type="ECO:0000313" key="2">
    <source>
        <dbReference type="Proteomes" id="UP000183832"/>
    </source>
</evidence>
<dbReference type="AlphaFoldDB" id="A0A1J1HPL3"/>
<reference evidence="1 2" key="1">
    <citation type="submission" date="2015-04" db="EMBL/GenBank/DDBJ databases">
        <authorList>
            <person name="Syromyatnikov M.Y."/>
            <person name="Popov V.N."/>
        </authorList>
    </citation>
    <scope>NUCLEOTIDE SEQUENCE [LARGE SCALE GENOMIC DNA]</scope>
</reference>
<organism evidence="1 2">
    <name type="scientific">Clunio marinus</name>
    <dbReference type="NCBI Taxonomy" id="568069"/>
    <lineage>
        <taxon>Eukaryota</taxon>
        <taxon>Metazoa</taxon>
        <taxon>Ecdysozoa</taxon>
        <taxon>Arthropoda</taxon>
        <taxon>Hexapoda</taxon>
        <taxon>Insecta</taxon>
        <taxon>Pterygota</taxon>
        <taxon>Neoptera</taxon>
        <taxon>Endopterygota</taxon>
        <taxon>Diptera</taxon>
        <taxon>Nematocera</taxon>
        <taxon>Chironomoidea</taxon>
        <taxon>Chironomidae</taxon>
        <taxon>Clunio</taxon>
    </lineage>
</organism>
<name>A0A1J1HPL3_9DIPT</name>